<dbReference type="GO" id="GO:0006355">
    <property type="term" value="P:regulation of DNA-templated transcription"/>
    <property type="evidence" value="ECO:0007669"/>
    <property type="project" value="InterPro"/>
</dbReference>
<dbReference type="Gene3D" id="1.20.1070.10">
    <property type="entry name" value="Rhodopsin 7-helix transmembrane proteins"/>
    <property type="match status" value="1"/>
</dbReference>
<keyword evidence="10" id="KW-0539">Nucleus</keyword>
<keyword evidence="7 13" id="KW-0472">Membrane</keyword>
<feature type="region of interest" description="Disordered" evidence="12">
    <location>
        <begin position="1216"/>
        <end position="1240"/>
    </location>
</feature>
<dbReference type="Gene3D" id="2.60.220.50">
    <property type="match status" value="1"/>
</dbReference>
<feature type="transmembrane region" description="Helical" evidence="13">
    <location>
        <begin position="1124"/>
        <end position="1145"/>
    </location>
</feature>
<evidence type="ECO:0000256" key="4">
    <source>
        <dbReference type="ARBA" id="ARBA00022729"/>
    </source>
</evidence>
<dbReference type="InterPro" id="IPR000203">
    <property type="entry name" value="GPS"/>
</dbReference>
<organism evidence="16 17">
    <name type="scientific">Oryzias javanicus</name>
    <name type="common">Javanese ricefish</name>
    <name type="synonym">Aplocheilus javanicus</name>
    <dbReference type="NCBI Taxonomy" id="123683"/>
    <lineage>
        <taxon>Eukaryota</taxon>
        <taxon>Metazoa</taxon>
        <taxon>Chordata</taxon>
        <taxon>Craniata</taxon>
        <taxon>Vertebrata</taxon>
        <taxon>Euteleostomi</taxon>
        <taxon>Actinopterygii</taxon>
        <taxon>Neopterygii</taxon>
        <taxon>Teleostei</taxon>
        <taxon>Neoteleostei</taxon>
        <taxon>Acanthomorphata</taxon>
        <taxon>Ovalentaria</taxon>
        <taxon>Atherinomorphae</taxon>
        <taxon>Beloniformes</taxon>
        <taxon>Adrianichthyidae</taxon>
        <taxon>Oryziinae</taxon>
        <taxon>Oryzias</taxon>
    </lineage>
</organism>
<keyword evidence="3 13" id="KW-0812">Transmembrane</keyword>
<dbReference type="Gene3D" id="2.60.120.200">
    <property type="match status" value="1"/>
</dbReference>
<sequence>MSNCKNHRERWFFADETVSSSSVAMSSISSLSLLLVCQCMFIAVNPVGSADPGSSTSLWGKKLKFGGPPCLWQLQPHVVIPALKELSVCVSLKRNYTTEWRAFVYKASKNAGIELGLGGAGPQITVWMFGRQWHFLKWLKLNEWHSICLTWSSRARRLRVYINGLVQLESPLYPSLPLQLAENGTLTLGMSHYVAPDNQVRPESGSNLLGEIGLFRMWSTEWSAQELWGLGCADGDVLGWDQRQWKNTCPPEPDHNLHCLWSHYKIKMWVSIFDTANRGNCSLPLEKITRNWLKRIFPSFISIQNLSVSLPRQSCPLGFTSPDLHEPQTQSLEELSISSCRSCFRCEVYVKVEPSASVEVVQRNMTALLRSTFPYNLFHLRVDPNSITVLSVGDFFLETEHTPTIRPNQTVSGTSPSVSLQPNSSYATKEELHKKNSSLVQFDQFFRVNLTLNMMGNPAHPEDFIERWVKTQLEWSKIMTVLNVIIKENNFRSTSSGLMISYTGLKEYFCTFHIHEYGMTDVEETQIFIHDALSSKYENDSTTIQTNTLQIKHIEPENCLEEPTPTVYGLYFWPETVPQQIQEMGCYKPTSERAYRLCKLHIENDTTSWMDPDVTNCEQLVTISDIGNITVTPDNVADVVEIIHDLVTSHLGNVTSLPSMVLGSVVEKLSEVIRVGIIRPAIAATIVNIVANVLLSESDVASFCNNFLDLTESMGNTMDFQGESATITAPSLALSVVNVDPEEFKGLTFSASLQSMNPEVFVNQSFAGEALPEANATISLPAEISNFFPPGEKNTTRVQFQFYGTQNLFQDPELINQTGNLILNSYVVSASINDSSVMNLKNPVVVTLNHQEPKQQGDKVSCVFWDFYKNGGLGGWNSSGCETQSVSSHHTSCLCDHLTHFAILMDVSRTPVSKSDSEIMTIISYVGCGISSIFLGITLLTYLIFEKLRQDYPSKILMNLAAALLGLSMLFLLNSWLSSFSHYAVCITTAAALHYFLLASFTWMGLEAVHMYFALVKVFNTYVPFYILKFCAVGWGIPLVIVSLVLAINKDAYGSYVSDEAAVGLGSAESCWLRDDVFFYVTVMAYILLILLCNIFVFIVVLIQIKQMKANKISAKGRSSLKDLRAAASLTVLLGLTWTMGLFSIGPGRVVMMYIYIICNSLQGLFVFLFHCLMKENVRKQWRMHLCCGRFRLGDNSDWSQSGTAGGCNKKSNLVNSDSVESDKSSSLRPAMEEGADSPIAVKVEGNSRSVVLTYFQGDTSSMVDAHFDRALSKTSRAEEPAGRPRKVLKAVKSEDLTTCQDIAAPSYSEPQALSKAGCIMALGSPGGGHSSWQPFTSGPREAPGLSTIMCLSSDGLSLTGQQYATSLLNLLHSDRGEVGPSNVSKPDTLPRWTAPHGFRESVDPSINFEQGRHVDKKNLYWY</sequence>
<evidence type="ECO:0000256" key="11">
    <source>
        <dbReference type="ARBA" id="ARBA00025784"/>
    </source>
</evidence>
<keyword evidence="9" id="KW-0804">Transcription</keyword>
<dbReference type="CDD" id="cd15997">
    <property type="entry name" value="7tmB2_GPR112"/>
    <property type="match status" value="1"/>
</dbReference>
<keyword evidence="8" id="KW-1015">Disulfide bond</keyword>
<dbReference type="PROSITE" id="PS00650">
    <property type="entry name" value="G_PROTEIN_RECEP_F2_2"/>
    <property type="match status" value="1"/>
</dbReference>
<dbReference type="InterPro" id="IPR011520">
    <property type="entry name" value="Vg_fam"/>
</dbReference>
<dbReference type="GO" id="GO:0007189">
    <property type="term" value="P:adenylate cyclase-activating G protein-coupled receptor signaling pathway"/>
    <property type="evidence" value="ECO:0007669"/>
    <property type="project" value="TreeGrafter"/>
</dbReference>
<dbReference type="InterPro" id="IPR046338">
    <property type="entry name" value="GAIN_dom_sf"/>
</dbReference>
<feature type="transmembrane region" description="Helical" evidence="13">
    <location>
        <begin position="922"/>
        <end position="945"/>
    </location>
</feature>
<dbReference type="Proteomes" id="UP000283210">
    <property type="component" value="Chromosome 10"/>
</dbReference>
<dbReference type="Pfam" id="PF13385">
    <property type="entry name" value="Laminin_G_3"/>
    <property type="match status" value="1"/>
</dbReference>
<evidence type="ECO:0000256" key="12">
    <source>
        <dbReference type="SAM" id="MobiDB-lite"/>
    </source>
</evidence>
<feature type="domain" description="G-protein coupled receptors family 2 profile 2" evidence="15">
    <location>
        <begin position="920"/>
        <end position="1175"/>
    </location>
</feature>
<keyword evidence="4" id="KW-0732">Signal</keyword>
<evidence type="ECO:0000256" key="2">
    <source>
        <dbReference type="ARBA" id="ARBA00004141"/>
    </source>
</evidence>
<proteinExistence type="inferred from homology"/>
<evidence type="ECO:0000256" key="8">
    <source>
        <dbReference type="ARBA" id="ARBA00023157"/>
    </source>
</evidence>
<reference evidence="16 17" key="1">
    <citation type="submission" date="2018-11" db="EMBL/GenBank/DDBJ databases">
        <authorList>
            <person name="Lopez-Roques C."/>
            <person name="Donnadieu C."/>
            <person name="Bouchez O."/>
            <person name="Klopp C."/>
            <person name="Cabau C."/>
            <person name="Zahm M."/>
        </authorList>
    </citation>
    <scope>NUCLEOTIDE SEQUENCE [LARGE SCALE GENOMIC DNA]</scope>
    <source>
        <strain evidence="16">RS831</strain>
        <tissue evidence="16">Whole body</tissue>
    </source>
</reference>
<dbReference type="GO" id="GO:0004930">
    <property type="term" value="F:G protein-coupled receptor activity"/>
    <property type="evidence" value="ECO:0007669"/>
    <property type="project" value="InterPro"/>
</dbReference>
<feature type="transmembrane region" description="Helical" evidence="13">
    <location>
        <begin position="1151"/>
        <end position="1174"/>
    </location>
</feature>
<name>A0A3S2Q1P9_ORYJA</name>
<dbReference type="GO" id="GO:0005634">
    <property type="term" value="C:nucleus"/>
    <property type="evidence" value="ECO:0007669"/>
    <property type="project" value="UniProtKB-SubCell"/>
</dbReference>
<dbReference type="PROSITE" id="PS50261">
    <property type="entry name" value="G_PROTEIN_RECEP_F2_4"/>
    <property type="match status" value="1"/>
</dbReference>
<gene>
    <name evidence="16" type="ORF">OJAV_G00102850</name>
</gene>
<dbReference type="PANTHER" id="PTHR12011">
    <property type="entry name" value="ADHESION G-PROTEIN COUPLED RECEPTOR"/>
    <property type="match status" value="1"/>
</dbReference>
<evidence type="ECO:0000313" key="17">
    <source>
        <dbReference type="Proteomes" id="UP000283210"/>
    </source>
</evidence>
<comment type="subcellular location">
    <subcellularLocation>
        <location evidence="2">Membrane</location>
        <topology evidence="2">Multi-pass membrane protein</topology>
    </subcellularLocation>
    <subcellularLocation>
        <location evidence="1">Nucleus</location>
    </subcellularLocation>
</comment>
<feature type="transmembrane region" description="Helical" evidence="13">
    <location>
        <begin position="1077"/>
        <end position="1103"/>
    </location>
</feature>
<dbReference type="InterPro" id="IPR017981">
    <property type="entry name" value="GPCR_2-like_7TM"/>
</dbReference>
<feature type="transmembrane region" description="Helical" evidence="13">
    <location>
        <begin position="1026"/>
        <end position="1048"/>
    </location>
</feature>
<evidence type="ECO:0000256" key="10">
    <source>
        <dbReference type="ARBA" id="ARBA00023242"/>
    </source>
</evidence>
<evidence type="ECO:0000259" key="14">
    <source>
        <dbReference type="PROSITE" id="PS50221"/>
    </source>
</evidence>
<evidence type="ECO:0000256" key="1">
    <source>
        <dbReference type="ARBA" id="ARBA00004123"/>
    </source>
</evidence>
<evidence type="ECO:0000259" key="15">
    <source>
        <dbReference type="PROSITE" id="PS50261"/>
    </source>
</evidence>
<feature type="region of interest" description="Disordered" evidence="12">
    <location>
        <begin position="406"/>
        <end position="426"/>
    </location>
</feature>
<dbReference type="PRINTS" id="PR00249">
    <property type="entry name" value="GPCRSECRETIN"/>
</dbReference>
<comment type="similarity">
    <text evidence="11">Belongs to the vestigial family.</text>
</comment>
<keyword evidence="17" id="KW-1185">Reference proteome</keyword>
<dbReference type="OrthoDB" id="10037534at2759"/>
<evidence type="ECO:0000256" key="5">
    <source>
        <dbReference type="ARBA" id="ARBA00022989"/>
    </source>
</evidence>
<dbReference type="PANTHER" id="PTHR12011:SF277">
    <property type="entry name" value="ADHESION G-PROTEIN COUPLED RECEPTOR G4"/>
    <property type="match status" value="1"/>
</dbReference>
<dbReference type="InterPro" id="IPR000832">
    <property type="entry name" value="GPCR_2_secretin-like"/>
</dbReference>
<dbReference type="EMBL" id="CM012446">
    <property type="protein sequence ID" value="RVE67426.1"/>
    <property type="molecule type" value="Genomic_DNA"/>
</dbReference>
<dbReference type="Pfam" id="PF07545">
    <property type="entry name" value="Vg_Tdu"/>
    <property type="match status" value="1"/>
</dbReference>
<dbReference type="InterPro" id="IPR013320">
    <property type="entry name" value="ConA-like_dom_sf"/>
</dbReference>
<evidence type="ECO:0000256" key="3">
    <source>
        <dbReference type="ARBA" id="ARBA00022692"/>
    </source>
</evidence>
<dbReference type="PROSITE" id="PS50221">
    <property type="entry name" value="GAIN_B"/>
    <property type="match status" value="1"/>
</dbReference>
<dbReference type="Pfam" id="PF00002">
    <property type="entry name" value="7tm_2"/>
    <property type="match status" value="1"/>
</dbReference>
<dbReference type="InterPro" id="IPR057244">
    <property type="entry name" value="GAIN_B"/>
</dbReference>
<dbReference type="SMART" id="SM00303">
    <property type="entry name" value="GPS"/>
    <property type="match status" value="1"/>
</dbReference>
<evidence type="ECO:0000256" key="7">
    <source>
        <dbReference type="ARBA" id="ARBA00023136"/>
    </source>
</evidence>
<protein>
    <recommendedName>
        <fullName evidence="18">G-protein coupled receptors family 2 profile 2 domain-containing protein</fullName>
    </recommendedName>
</protein>
<dbReference type="Pfam" id="PF01825">
    <property type="entry name" value="GPS"/>
    <property type="match status" value="1"/>
</dbReference>
<dbReference type="GO" id="GO:0007166">
    <property type="term" value="P:cell surface receptor signaling pathway"/>
    <property type="evidence" value="ECO:0007669"/>
    <property type="project" value="InterPro"/>
</dbReference>
<keyword evidence="5 13" id="KW-1133">Transmembrane helix</keyword>
<evidence type="ECO:0008006" key="18">
    <source>
        <dbReference type="Google" id="ProtNLM"/>
    </source>
</evidence>
<dbReference type="FunFam" id="1.20.1070.10:FF:000043">
    <property type="entry name" value="adhesion G-protein coupled receptor G2 isoform X1"/>
    <property type="match status" value="1"/>
</dbReference>
<dbReference type="InterPro" id="IPR017983">
    <property type="entry name" value="GPCR_2_secretin-like_CS"/>
</dbReference>
<feature type="domain" description="GAIN-B" evidence="14">
    <location>
        <begin position="754"/>
        <end position="911"/>
    </location>
</feature>
<keyword evidence="6" id="KW-0805">Transcription regulation</keyword>
<dbReference type="SUPFAM" id="SSF81321">
    <property type="entry name" value="Family A G protein-coupled receptor-like"/>
    <property type="match status" value="1"/>
</dbReference>
<evidence type="ECO:0000313" key="16">
    <source>
        <dbReference type="EMBL" id="RVE67426.1"/>
    </source>
</evidence>
<dbReference type="GO" id="GO:0005886">
    <property type="term" value="C:plasma membrane"/>
    <property type="evidence" value="ECO:0007669"/>
    <property type="project" value="TreeGrafter"/>
</dbReference>
<dbReference type="SUPFAM" id="SSF49899">
    <property type="entry name" value="Concanavalin A-like lectins/glucanases"/>
    <property type="match status" value="1"/>
</dbReference>
<evidence type="ECO:0000256" key="9">
    <source>
        <dbReference type="ARBA" id="ARBA00023163"/>
    </source>
</evidence>
<evidence type="ECO:0000256" key="6">
    <source>
        <dbReference type="ARBA" id="ARBA00023015"/>
    </source>
</evidence>
<feature type="transmembrane region" description="Helical" evidence="13">
    <location>
        <begin position="957"/>
        <end position="976"/>
    </location>
</feature>
<evidence type="ECO:0000256" key="13">
    <source>
        <dbReference type="SAM" id="Phobius"/>
    </source>
</evidence>
<accession>A0A3S2Q1P9</accession>
<reference evidence="16 17" key="2">
    <citation type="submission" date="2019-01" db="EMBL/GenBank/DDBJ databases">
        <title>A chromosome length genome reference of the Java medaka (oryzias javanicus).</title>
        <authorList>
            <person name="Herpin A."/>
            <person name="Takehana Y."/>
            <person name="Naruse K."/>
            <person name="Ansai S."/>
            <person name="Kawaguchi M."/>
        </authorList>
    </citation>
    <scope>NUCLEOTIDE SEQUENCE [LARGE SCALE GENOMIC DNA]</scope>
    <source>
        <strain evidence="16">RS831</strain>
        <tissue evidence="16">Whole body</tissue>
    </source>
</reference>
<feature type="transmembrane region" description="Helical" evidence="13">
    <location>
        <begin position="982"/>
        <end position="1006"/>
    </location>
</feature>